<dbReference type="FunFam" id="3.40.50.720:FF:000084">
    <property type="entry name" value="Short-chain dehydrogenase reductase"/>
    <property type="match status" value="1"/>
</dbReference>
<comment type="similarity">
    <text evidence="1">Belongs to the short-chain dehydrogenases/reductases (SDR) family.</text>
</comment>
<comment type="caution">
    <text evidence="4">The sequence shown here is derived from an EMBL/GenBank/DDBJ whole genome shotgun (WGS) entry which is preliminary data.</text>
</comment>
<gene>
    <name evidence="4" type="ORF">H4W31_004149</name>
</gene>
<evidence type="ECO:0000259" key="3">
    <source>
        <dbReference type="SMART" id="SM00822"/>
    </source>
</evidence>
<reference evidence="4" key="1">
    <citation type="submission" date="2020-10" db="EMBL/GenBank/DDBJ databases">
        <title>Sequencing the genomes of 1000 actinobacteria strains.</title>
        <authorList>
            <person name="Klenk H.-P."/>
        </authorList>
    </citation>
    <scope>NUCLEOTIDE SEQUENCE</scope>
    <source>
        <strain evidence="4">DSM 46832</strain>
    </source>
</reference>
<dbReference type="AlphaFoldDB" id="A0A927M8F8"/>
<dbReference type="PANTHER" id="PTHR42760:SF135">
    <property type="entry name" value="BLL7886 PROTEIN"/>
    <property type="match status" value="1"/>
</dbReference>
<dbReference type="RefSeq" id="WP_192768163.1">
    <property type="nucleotide sequence ID" value="NZ_JADBEB010000001.1"/>
</dbReference>
<feature type="domain" description="Ketoreductase" evidence="3">
    <location>
        <begin position="26"/>
        <end position="213"/>
    </location>
</feature>
<dbReference type="InterPro" id="IPR036291">
    <property type="entry name" value="NAD(P)-bd_dom_sf"/>
</dbReference>
<dbReference type="InterPro" id="IPR057326">
    <property type="entry name" value="KR_dom"/>
</dbReference>
<organism evidence="4 5">
    <name type="scientific">Plantactinospora soyae</name>
    <dbReference type="NCBI Taxonomy" id="1544732"/>
    <lineage>
        <taxon>Bacteria</taxon>
        <taxon>Bacillati</taxon>
        <taxon>Actinomycetota</taxon>
        <taxon>Actinomycetes</taxon>
        <taxon>Micromonosporales</taxon>
        <taxon>Micromonosporaceae</taxon>
        <taxon>Plantactinospora</taxon>
    </lineage>
</organism>
<name>A0A927M8F8_9ACTN</name>
<dbReference type="EMBL" id="JADBEB010000001">
    <property type="protein sequence ID" value="MBE1488511.1"/>
    <property type="molecule type" value="Genomic_DNA"/>
</dbReference>
<dbReference type="PANTHER" id="PTHR42760">
    <property type="entry name" value="SHORT-CHAIN DEHYDROGENASES/REDUCTASES FAMILY MEMBER"/>
    <property type="match status" value="1"/>
</dbReference>
<dbReference type="GO" id="GO:0030497">
    <property type="term" value="P:fatty acid elongation"/>
    <property type="evidence" value="ECO:0007669"/>
    <property type="project" value="TreeGrafter"/>
</dbReference>
<dbReference type="Gene3D" id="3.40.50.720">
    <property type="entry name" value="NAD(P)-binding Rossmann-like Domain"/>
    <property type="match status" value="1"/>
</dbReference>
<evidence type="ECO:0000313" key="4">
    <source>
        <dbReference type="EMBL" id="MBE1488511.1"/>
    </source>
</evidence>
<dbReference type="SUPFAM" id="SSF51735">
    <property type="entry name" value="NAD(P)-binding Rossmann-fold domains"/>
    <property type="match status" value="1"/>
</dbReference>
<dbReference type="Pfam" id="PF13561">
    <property type="entry name" value="adh_short_C2"/>
    <property type="match status" value="1"/>
</dbReference>
<keyword evidence="5" id="KW-1185">Reference proteome</keyword>
<evidence type="ECO:0000256" key="2">
    <source>
        <dbReference type="ARBA" id="ARBA00023002"/>
    </source>
</evidence>
<dbReference type="Proteomes" id="UP000649753">
    <property type="component" value="Unassembled WGS sequence"/>
</dbReference>
<dbReference type="InterPro" id="IPR002347">
    <property type="entry name" value="SDR_fam"/>
</dbReference>
<dbReference type="CDD" id="cd05233">
    <property type="entry name" value="SDR_c"/>
    <property type="match status" value="1"/>
</dbReference>
<evidence type="ECO:0000256" key="1">
    <source>
        <dbReference type="ARBA" id="ARBA00006484"/>
    </source>
</evidence>
<dbReference type="GO" id="GO:0016616">
    <property type="term" value="F:oxidoreductase activity, acting on the CH-OH group of donors, NAD or NADP as acceptor"/>
    <property type="evidence" value="ECO:0007669"/>
    <property type="project" value="TreeGrafter"/>
</dbReference>
<protein>
    <submittedName>
        <fullName evidence="4">NAD(P)-dependent dehydrogenase (Short-subunit alcohol dehydrogenase family)</fullName>
    </submittedName>
</protein>
<proteinExistence type="inferred from homology"/>
<dbReference type="SMART" id="SM00822">
    <property type="entry name" value="PKS_KR"/>
    <property type="match status" value="1"/>
</dbReference>
<keyword evidence="2" id="KW-0560">Oxidoreductase</keyword>
<dbReference type="PRINTS" id="PR00081">
    <property type="entry name" value="GDHRDH"/>
</dbReference>
<sequence>MTSTDQTAESDARAAYLGRVFDIRDHHVLVTGAASGLGQAIAEAMADAGANVTLVDRDAAALRRLADELAGRGATVAHAVCDVADADAVEAAVTEAANRFDRLDVAFVNAGIPGAPRTDAESRRLERVRLDDWERVIGVNLTGALNTMRAAASVMRPRRSGRIIVTASTAGLRADPMVGYPYVASKAAIVNVVRQAALDLAPDQIRVNAIAPGPFRTNIGGKRPRTPESEAVWARTIPLGRMADPEEIKGLALLLASPASSFMTGAVFPVDGGALALSHAL</sequence>
<evidence type="ECO:0000313" key="5">
    <source>
        <dbReference type="Proteomes" id="UP000649753"/>
    </source>
</evidence>
<accession>A0A927M8F8</accession>